<protein>
    <submittedName>
        <fullName evidence="3">XRE family transcriptional regulator</fullName>
    </submittedName>
</protein>
<gene>
    <name evidence="3" type="ORF">DNR46_29105</name>
</gene>
<feature type="region of interest" description="Disordered" evidence="1">
    <location>
        <begin position="73"/>
        <end position="97"/>
    </location>
</feature>
<evidence type="ECO:0000259" key="2">
    <source>
        <dbReference type="Pfam" id="PF01381"/>
    </source>
</evidence>
<dbReference type="GO" id="GO:0003677">
    <property type="term" value="F:DNA binding"/>
    <property type="evidence" value="ECO:0007669"/>
    <property type="project" value="InterPro"/>
</dbReference>
<dbReference type="Proteomes" id="UP000275436">
    <property type="component" value="Unassembled WGS sequence"/>
</dbReference>
<evidence type="ECO:0000313" key="4">
    <source>
        <dbReference type="Proteomes" id="UP000275436"/>
    </source>
</evidence>
<dbReference type="AlphaFoldDB" id="A0A3M9X4J0"/>
<feature type="domain" description="HTH cro/C1-type" evidence="2">
    <location>
        <begin position="13"/>
        <end position="55"/>
    </location>
</feature>
<reference evidence="3 4" key="1">
    <citation type="journal article" date="2018" name="Mol. Plant Microbe Interact.">
        <title>Taxonomically Different Co-Microsymbionts of a Relict Legume, Oxytropis popoviana, Have Complementary Sets of Symbiotic Genes and Together Increase the Efficiency of Plant Nodulation.</title>
        <authorList>
            <person name="Safronova V."/>
            <person name="Belimov A."/>
            <person name="Sazanova A."/>
            <person name="Chirak E."/>
            <person name="Verkhozina A."/>
            <person name="Kuznetsova I."/>
            <person name="Andronov E."/>
            <person name="Puhalsky J."/>
            <person name="Tikhonovich I."/>
        </authorList>
    </citation>
    <scope>NUCLEOTIDE SEQUENCE [LARGE SCALE GENOMIC DNA]</scope>
    <source>
        <strain evidence="3 4">Opo-235</strain>
    </source>
</reference>
<comment type="caution">
    <text evidence="3">The sequence shown here is derived from an EMBL/GenBank/DDBJ whole genome shotgun (WGS) entry which is preliminary data.</text>
</comment>
<name>A0A3M9X4J0_9HYPH</name>
<organism evidence="3 4">
    <name type="scientific">Mesorhizobium japonicum</name>
    <dbReference type="NCBI Taxonomy" id="2066070"/>
    <lineage>
        <taxon>Bacteria</taxon>
        <taxon>Pseudomonadati</taxon>
        <taxon>Pseudomonadota</taxon>
        <taxon>Alphaproteobacteria</taxon>
        <taxon>Hyphomicrobiales</taxon>
        <taxon>Phyllobacteriaceae</taxon>
        <taxon>Mesorhizobium</taxon>
    </lineage>
</organism>
<dbReference type="CDD" id="cd00093">
    <property type="entry name" value="HTH_XRE"/>
    <property type="match status" value="1"/>
</dbReference>
<accession>A0A3M9X4J0</accession>
<evidence type="ECO:0000313" key="3">
    <source>
        <dbReference type="EMBL" id="RNJ42440.1"/>
    </source>
</evidence>
<dbReference type="Gene3D" id="1.10.260.40">
    <property type="entry name" value="lambda repressor-like DNA-binding domains"/>
    <property type="match status" value="1"/>
</dbReference>
<proteinExistence type="predicted"/>
<dbReference type="Pfam" id="PF01381">
    <property type="entry name" value="HTH_3"/>
    <property type="match status" value="1"/>
</dbReference>
<evidence type="ECO:0000256" key="1">
    <source>
        <dbReference type="SAM" id="MobiDB-lite"/>
    </source>
</evidence>
<dbReference type="InterPro" id="IPR001387">
    <property type="entry name" value="Cro/C1-type_HTH"/>
</dbReference>
<dbReference type="EMBL" id="QKOD01000011">
    <property type="protein sequence ID" value="RNJ42440.1"/>
    <property type="molecule type" value="Genomic_DNA"/>
</dbReference>
<dbReference type="InterPro" id="IPR010982">
    <property type="entry name" value="Lambda_DNA-bd_dom_sf"/>
</dbReference>
<dbReference type="SUPFAM" id="SSF47413">
    <property type="entry name" value="lambda repressor-like DNA-binding domains"/>
    <property type="match status" value="1"/>
</dbReference>
<sequence>MDSPSLLSADQSRAARALLKWSRVRLAARANLSEMTIGDFENGFRKPRPHTTAAIRQAFEDAGIVFTFEGSPWLARPEGDSGPVTDNRMRRRRQRKA</sequence>